<organism evidence="1 2">
    <name type="scientific">Candidatus Roizmanbacteria bacterium RIFOXYA1_FULL_41_12</name>
    <dbReference type="NCBI Taxonomy" id="1802082"/>
    <lineage>
        <taxon>Bacteria</taxon>
        <taxon>Candidatus Roizmaniibacteriota</taxon>
    </lineage>
</organism>
<protein>
    <submittedName>
        <fullName evidence="1">Uncharacterized protein</fullName>
    </submittedName>
</protein>
<evidence type="ECO:0000313" key="2">
    <source>
        <dbReference type="Proteomes" id="UP000178450"/>
    </source>
</evidence>
<evidence type="ECO:0000313" key="1">
    <source>
        <dbReference type="EMBL" id="OGK64878.1"/>
    </source>
</evidence>
<name>A0A1F7KAI8_9BACT</name>
<comment type="caution">
    <text evidence="1">The sequence shown here is derived from an EMBL/GenBank/DDBJ whole genome shotgun (WGS) entry which is preliminary data.</text>
</comment>
<sequence length="205" mass="22594">MSKEINLSTEEKSHFRPFYYCSYNLKTGTPGVIVRMAPNIQKAYEAIEDVMRNSFHVDQNGLGSFCQLGAMTDVCSDTAAGVLEYLLSPQTSINPFFDKDLYDKMADAFGEKPLAKLNGILAFPGKSPNGTSRLFLPDSSLLPLISYAELVHLNLPFGLPNGTIEALIKHSKDPGIIDRGTQFLNLLSQIRNIEPQPTKFLYGAG</sequence>
<gene>
    <name evidence="1" type="ORF">A2209_04220</name>
</gene>
<reference evidence="1 2" key="1">
    <citation type="journal article" date="2016" name="Nat. Commun.">
        <title>Thousands of microbial genomes shed light on interconnected biogeochemical processes in an aquifer system.</title>
        <authorList>
            <person name="Anantharaman K."/>
            <person name="Brown C.T."/>
            <person name="Hug L.A."/>
            <person name="Sharon I."/>
            <person name="Castelle C.J."/>
            <person name="Probst A.J."/>
            <person name="Thomas B.C."/>
            <person name="Singh A."/>
            <person name="Wilkins M.J."/>
            <person name="Karaoz U."/>
            <person name="Brodie E.L."/>
            <person name="Williams K.H."/>
            <person name="Hubbard S.S."/>
            <person name="Banfield J.F."/>
        </authorList>
    </citation>
    <scope>NUCLEOTIDE SEQUENCE [LARGE SCALE GENOMIC DNA]</scope>
</reference>
<accession>A0A1F7KAI8</accession>
<proteinExistence type="predicted"/>
<dbReference type="EMBL" id="MGBG01000013">
    <property type="protein sequence ID" value="OGK64878.1"/>
    <property type="molecule type" value="Genomic_DNA"/>
</dbReference>
<dbReference type="Proteomes" id="UP000178450">
    <property type="component" value="Unassembled WGS sequence"/>
</dbReference>
<dbReference type="AlphaFoldDB" id="A0A1F7KAI8"/>